<dbReference type="Pfam" id="PF10724">
    <property type="entry name" value="DUF2516"/>
    <property type="match status" value="1"/>
</dbReference>
<evidence type="ECO:0000313" key="2">
    <source>
        <dbReference type="EMBL" id="TQL34421.1"/>
    </source>
</evidence>
<feature type="transmembrane region" description="Helical" evidence="1">
    <location>
        <begin position="6"/>
        <end position="28"/>
    </location>
</feature>
<dbReference type="AlphaFoldDB" id="A0A542XF18"/>
<sequence length="106" mass="11075">MDSVFQVQNAIALLLGVAVLALEVFAFVDSLRHRADAYTAAGKLNKPAWCGITGASAAIGFITVTNPLNIFSLLAVVGASVYLADVRPAVQRMVGGGRNNGPYGPW</sequence>
<gene>
    <name evidence="2" type="ORF">FB554_2591</name>
</gene>
<evidence type="ECO:0000313" key="3">
    <source>
        <dbReference type="Proteomes" id="UP000318336"/>
    </source>
</evidence>
<name>A0A542XF18_9MICO</name>
<feature type="transmembrane region" description="Helical" evidence="1">
    <location>
        <begin position="48"/>
        <end position="64"/>
    </location>
</feature>
<proteinExistence type="predicted"/>
<protein>
    <submittedName>
        <fullName evidence="2">Uncharacterized protein DUF2516</fullName>
    </submittedName>
</protein>
<accession>A0A542XF18</accession>
<dbReference type="Proteomes" id="UP000318336">
    <property type="component" value="Unassembled WGS sequence"/>
</dbReference>
<keyword evidence="1" id="KW-1133">Transmembrane helix</keyword>
<reference evidence="2 3" key="1">
    <citation type="submission" date="2019-06" db="EMBL/GenBank/DDBJ databases">
        <title>Sequencing the genomes of 1000 actinobacteria strains.</title>
        <authorList>
            <person name="Klenk H.-P."/>
        </authorList>
    </citation>
    <scope>NUCLEOTIDE SEQUENCE [LARGE SCALE GENOMIC DNA]</scope>
    <source>
        <strain evidence="2 3">DSM 24617</strain>
    </source>
</reference>
<keyword evidence="1" id="KW-0472">Membrane</keyword>
<comment type="caution">
    <text evidence="2">The sequence shown here is derived from an EMBL/GenBank/DDBJ whole genome shotgun (WGS) entry which is preliminary data.</text>
</comment>
<dbReference type="RefSeq" id="WP_142006690.1">
    <property type="nucleotide sequence ID" value="NZ_CAJTBP010000001.1"/>
</dbReference>
<dbReference type="EMBL" id="VFOK01000001">
    <property type="protein sequence ID" value="TQL34421.1"/>
    <property type="molecule type" value="Genomic_DNA"/>
</dbReference>
<organism evidence="2 3">
    <name type="scientific">Barrientosiimonas humi</name>
    <dbReference type="NCBI Taxonomy" id="999931"/>
    <lineage>
        <taxon>Bacteria</taxon>
        <taxon>Bacillati</taxon>
        <taxon>Actinomycetota</taxon>
        <taxon>Actinomycetes</taxon>
        <taxon>Micrococcales</taxon>
        <taxon>Dermacoccaceae</taxon>
        <taxon>Barrientosiimonas</taxon>
    </lineage>
</organism>
<dbReference type="OrthoDB" id="4774469at2"/>
<keyword evidence="1" id="KW-0812">Transmembrane</keyword>
<dbReference type="InterPro" id="IPR019662">
    <property type="entry name" value="DUF2516"/>
</dbReference>
<keyword evidence="3" id="KW-1185">Reference proteome</keyword>
<evidence type="ECO:0000256" key="1">
    <source>
        <dbReference type="SAM" id="Phobius"/>
    </source>
</evidence>